<keyword evidence="3" id="KW-1185">Reference proteome</keyword>
<dbReference type="EMBL" id="CAOQHR010000006">
    <property type="protein sequence ID" value="CAI6336027.1"/>
    <property type="molecule type" value="Genomic_DNA"/>
</dbReference>
<evidence type="ECO:0000313" key="3">
    <source>
        <dbReference type="Proteomes" id="UP001152607"/>
    </source>
</evidence>
<comment type="caution">
    <text evidence="2">The sequence shown here is derived from an EMBL/GenBank/DDBJ whole genome shotgun (WGS) entry which is preliminary data.</text>
</comment>
<dbReference type="OrthoDB" id="5422894at2759"/>
<reference evidence="2" key="1">
    <citation type="submission" date="2023-01" db="EMBL/GenBank/DDBJ databases">
        <authorList>
            <person name="Van Ghelder C."/>
            <person name="Rancurel C."/>
        </authorList>
    </citation>
    <scope>NUCLEOTIDE SEQUENCE</scope>
    <source>
        <strain evidence="2">CNCM I-4278</strain>
    </source>
</reference>
<proteinExistence type="predicted"/>
<evidence type="ECO:0000313" key="2">
    <source>
        <dbReference type="EMBL" id="CAI6336027.1"/>
    </source>
</evidence>
<feature type="signal peptide" evidence="1">
    <location>
        <begin position="1"/>
        <end position="18"/>
    </location>
</feature>
<accession>A0A9W4UJ90</accession>
<keyword evidence="1" id="KW-0732">Signal</keyword>
<feature type="chain" id="PRO_5040921099" evidence="1">
    <location>
        <begin position="19"/>
        <end position="129"/>
    </location>
</feature>
<protein>
    <submittedName>
        <fullName evidence="2">Uncharacterized protein</fullName>
    </submittedName>
</protein>
<dbReference type="Proteomes" id="UP001152607">
    <property type="component" value="Unassembled WGS sequence"/>
</dbReference>
<dbReference type="AlphaFoldDB" id="A0A9W4UJ90"/>
<evidence type="ECO:0000256" key="1">
    <source>
        <dbReference type="SAM" id="SignalP"/>
    </source>
</evidence>
<sequence>MQFSTLFLAGSSLALASAAAIDTRTASNLEVKRDCLVNSAQAGVWHEWGLSRYRTKFSGANTDIGAYCGYWKDVDLCGGASNVQCWQDGTQGWIVDASFVLGAGGDAQYSGCLSNTRNKWVTQSGCRTG</sequence>
<name>A0A9W4UJ90_9PLEO</name>
<organism evidence="2 3">
    <name type="scientific">Periconia digitata</name>
    <dbReference type="NCBI Taxonomy" id="1303443"/>
    <lineage>
        <taxon>Eukaryota</taxon>
        <taxon>Fungi</taxon>
        <taxon>Dikarya</taxon>
        <taxon>Ascomycota</taxon>
        <taxon>Pezizomycotina</taxon>
        <taxon>Dothideomycetes</taxon>
        <taxon>Pleosporomycetidae</taxon>
        <taxon>Pleosporales</taxon>
        <taxon>Massarineae</taxon>
        <taxon>Periconiaceae</taxon>
        <taxon>Periconia</taxon>
    </lineage>
</organism>
<gene>
    <name evidence="2" type="ORF">PDIGIT_LOCUS9117</name>
</gene>